<dbReference type="SMART" id="SM00060">
    <property type="entry name" value="FN3"/>
    <property type="match status" value="1"/>
</dbReference>
<dbReference type="PROSITE" id="PS50853">
    <property type="entry name" value="FN3"/>
    <property type="match status" value="1"/>
</dbReference>
<protein>
    <submittedName>
        <fullName evidence="5">Uncharacterized protein</fullName>
    </submittedName>
</protein>
<feature type="compositionally biased region" description="Polar residues" evidence="1">
    <location>
        <begin position="425"/>
        <end position="442"/>
    </location>
</feature>
<dbReference type="SMART" id="SM00220">
    <property type="entry name" value="S_TKc"/>
    <property type="match status" value="2"/>
</dbReference>
<feature type="domain" description="Protein kinase" evidence="2">
    <location>
        <begin position="1058"/>
        <end position="1306"/>
    </location>
</feature>
<feature type="non-terminal residue" evidence="5">
    <location>
        <position position="1"/>
    </location>
</feature>
<sequence length="1351" mass="151596">MFFRATGSVLGGLTHPGTRIPEPEGTDRERLVRAFTKQLLAALNHMHAQGLAHLDLRPESILLQDDKLILADFGSSRKLDRSGVIRESIRGSPEFVSPEVVNGHPLSLATDVWSVGTLTYILLTGVSPFHGDNDAETLRNVSKGLFRTDTEAWNGFSDEAKDFVHRLLNFEPRSRPSVTEAINHRWLSGGEHLPPLAADCLREFRYKHKWLERRVFVQQTPTDQHFERVQVEELSQQVPPGALMGERKRLQPQQQGEAPASQHLAANPPFPQEAGAQPQVPLRMIRGEHRPIEEEIANRILSDISEEGSLAGSLASLEELEPFLYRYQPCGLINRSGSSTPRLEEFPEHLSDEEDLSSSPTVSPNTVKESEVYTPAGPLSPPAILSPVLSEKEEPIPEEPLPREATREPSSGESKAQKSEDEDTVISQKTPIPSTEQKTTAEQPKPVETRPPHQEFNNNLSAVNMEAPVKHVNVPDHTPVEELRQFQSEILREIDADPKIAVGVPIFIEPLERHHPFLISPSLQVEIPLANTLSPVSPGSRKKKKAGAGGTGTKSVVVSPGKEHSMEVLIATKRGKPEFIAPGEEVPELDDEERKNREKESLAKPKTHSKDEDFEDKQPELDKVKRNVAMQKKLMNDLDKYRVGNFYKEDDGFRMVEEDIDASPWDSHYQIGPDTYLMASRGAAFNSRVRDYRRELWGDGAALVRQGYLGVRNRDITVRERRRYTDILRETQLNLDAKSTDAKDPKKLRETTLSRIRVDLEKGEAKAAQPGAPIFARRLRDAYLNQKAPSAVFECQIISSSPSEVTWTKHGHVIHEDGKHKLHQEGDRYILTILQPSPIDLGEYACHAKNEHGADQAHARLISGEAPSRPGRPMPELSSDTELFLTFDPPEGPTYLEGIEYKVECRIAGPDDYGSPWIVVGEKVEDEAVVIRNLEPLTCYQFRVFARNGFGWGEPSLHSRIVRTHPRGSPKLQMDEISQAARFDILNFPVGKRLTKKRTKHHHPYDGLYSNLPSQPKSLEGISEESEETEEDSTHSAGHSNHSQGTVEAQQGDLGDRFELGSIIFSSRSAIVRNAKERNSEQKLVVKFRHGEAGRREFEALRAGQHENVQKIVAASTSGEFTGIYLERLYEDVFARFCSHDYYTEEQVAIVARQVAAALHWLHFKGIIHGEVTPHNVMFASRRAWVAKVTGFSSARSAAERAPPPKEFDAVWAPPEYHMDDVPVTTQADLWGLGLIAFCLLGGFHPFTSEFDAADEVKENVVTRKCDPNLIPVQASQEALSFVTWALKKSPLRRMRTEEALTHRFLSADPSEVRKREATRYSSNRLRKTALLTKQPFAPPDSNELQQKYGK</sequence>
<feature type="region of interest" description="Disordered" evidence="1">
    <location>
        <begin position="343"/>
        <end position="456"/>
    </location>
</feature>
<dbReference type="InterPro" id="IPR011009">
    <property type="entry name" value="Kinase-like_dom_sf"/>
</dbReference>
<dbReference type="InterPro" id="IPR000719">
    <property type="entry name" value="Prot_kinase_dom"/>
</dbReference>
<reference evidence="5" key="1">
    <citation type="submission" date="2023-06" db="EMBL/GenBank/DDBJ databases">
        <authorList>
            <person name="Delattre M."/>
        </authorList>
    </citation>
    <scope>NUCLEOTIDE SEQUENCE</scope>
    <source>
        <strain evidence="5">AF72</strain>
    </source>
</reference>
<dbReference type="InterPro" id="IPR007110">
    <property type="entry name" value="Ig-like_dom"/>
</dbReference>
<dbReference type="GO" id="GO:0004672">
    <property type="term" value="F:protein kinase activity"/>
    <property type="evidence" value="ECO:0007669"/>
    <property type="project" value="InterPro"/>
</dbReference>
<organism evidence="5 6">
    <name type="scientific">Mesorhabditis spiculigera</name>
    <dbReference type="NCBI Taxonomy" id="96644"/>
    <lineage>
        <taxon>Eukaryota</taxon>
        <taxon>Metazoa</taxon>
        <taxon>Ecdysozoa</taxon>
        <taxon>Nematoda</taxon>
        <taxon>Chromadorea</taxon>
        <taxon>Rhabditida</taxon>
        <taxon>Rhabditina</taxon>
        <taxon>Rhabditomorpha</taxon>
        <taxon>Rhabditoidea</taxon>
        <taxon>Rhabditidae</taxon>
        <taxon>Mesorhabditinae</taxon>
        <taxon>Mesorhabditis</taxon>
    </lineage>
</organism>
<feature type="region of interest" description="Disordered" evidence="1">
    <location>
        <begin position="579"/>
        <end position="619"/>
    </location>
</feature>
<dbReference type="Proteomes" id="UP001177023">
    <property type="component" value="Unassembled WGS sequence"/>
</dbReference>
<dbReference type="SUPFAM" id="SSF49265">
    <property type="entry name" value="Fibronectin type III"/>
    <property type="match status" value="1"/>
</dbReference>
<feature type="domain" description="Fibronectin type-III" evidence="4">
    <location>
        <begin position="869"/>
        <end position="967"/>
    </location>
</feature>
<evidence type="ECO:0000313" key="5">
    <source>
        <dbReference type="EMBL" id="CAJ0585199.1"/>
    </source>
</evidence>
<dbReference type="EMBL" id="CATQJA010002703">
    <property type="protein sequence ID" value="CAJ0585199.1"/>
    <property type="molecule type" value="Genomic_DNA"/>
</dbReference>
<evidence type="ECO:0000313" key="6">
    <source>
        <dbReference type="Proteomes" id="UP001177023"/>
    </source>
</evidence>
<feature type="compositionally biased region" description="Polar residues" evidence="1">
    <location>
        <begin position="1037"/>
        <end position="1048"/>
    </location>
</feature>
<dbReference type="CDD" id="cd00063">
    <property type="entry name" value="FN3"/>
    <property type="match status" value="1"/>
</dbReference>
<dbReference type="SUPFAM" id="SSF56112">
    <property type="entry name" value="Protein kinase-like (PK-like)"/>
    <property type="match status" value="2"/>
</dbReference>
<feature type="compositionally biased region" description="Basic and acidic residues" evidence="1">
    <location>
        <begin position="390"/>
        <end position="407"/>
    </location>
</feature>
<feature type="region of interest" description="Disordered" evidence="1">
    <location>
        <begin position="1330"/>
        <end position="1351"/>
    </location>
</feature>
<evidence type="ECO:0000259" key="3">
    <source>
        <dbReference type="PROSITE" id="PS50835"/>
    </source>
</evidence>
<dbReference type="InterPro" id="IPR036179">
    <property type="entry name" value="Ig-like_dom_sf"/>
</dbReference>
<dbReference type="InterPro" id="IPR003961">
    <property type="entry name" value="FN3_dom"/>
</dbReference>
<feature type="region of interest" description="Disordered" evidence="1">
    <location>
        <begin position="532"/>
        <end position="558"/>
    </location>
</feature>
<evidence type="ECO:0000259" key="4">
    <source>
        <dbReference type="PROSITE" id="PS50853"/>
    </source>
</evidence>
<dbReference type="InterPro" id="IPR036116">
    <property type="entry name" value="FN3_sf"/>
</dbReference>
<dbReference type="SUPFAM" id="SSF48726">
    <property type="entry name" value="Immunoglobulin"/>
    <property type="match status" value="1"/>
</dbReference>
<dbReference type="Pfam" id="PF00069">
    <property type="entry name" value="Pkinase"/>
    <property type="match status" value="2"/>
</dbReference>
<dbReference type="PROSITE" id="PS50835">
    <property type="entry name" value="IG_LIKE"/>
    <property type="match status" value="1"/>
</dbReference>
<accession>A0AA36GBP0</accession>
<gene>
    <name evidence="5" type="ORF">MSPICULIGERA_LOCUS23230</name>
</gene>
<feature type="region of interest" description="Disordered" evidence="1">
    <location>
        <begin position="995"/>
        <end position="1048"/>
    </location>
</feature>
<feature type="region of interest" description="Disordered" evidence="1">
    <location>
        <begin position="247"/>
        <end position="277"/>
    </location>
</feature>
<dbReference type="InterPro" id="IPR013783">
    <property type="entry name" value="Ig-like_fold"/>
</dbReference>
<dbReference type="Gene3D" id="2.60.40.10">
    <property type="entry name" value="Immunoglobulins"/>
    <property type="match status" value="2"/>
</dbReference>
<dbReference type="PROSITE" id="PS50011">
    <property type="entry name" value="PROTEIN_KINASE_DOM"/>
    <property type="match status" value="2"/>
</dbReference>
<feature type="domain" description="Ig-like" evidence="3">
    <location>
        <begin position="773"/>
        <end position="863"/>
    </location>
</feature>
<dbReference type="PANTHER" id="PTHR24347">
    <property type="entry name" value="SERINE/THREONINE-PROTEIN KINASE"/>
    <property type="match status" value="1"/>
</dbReference>
<dbReference type="Gene3D" id="1.10.510.10">
    <property type="entry name" value="Transferase(Phosphotransferase) domain 1"/>
    <property type="match status" value="2"/>
</dbReference>
<feature type="compositionally biased region" description="Basic and acidic residues" evidence="1">
    <location>
        <begin position="592"/>
        <end position="619"/>
    </location>
</feature>
<evidence type="ECO:0000259" key="2">
    <source>
        <dbReference type="PROSITE" id="PS50011"/>
    </source>
</evidence>
<name>A0AA36GBP0_9BILA</name>
<feature type="compositionally biased region" description="Acidic residues" evidence="1">
    <location>
        <begin position="1022"/>
        <end position="1031"/>
    </location>
</feature>
<feature type="domain" description="Protein kinase" evidence="2">
    <location>
        <begin position="1"/>
        <end position="187"/>
    </location>
</feature>
<dbReference type="Pfam" id="PF07679">
    <property type="entry name" value="I-set"/>
    <property type="match status" value="1"/>
</dbReference>
<dbReference type="InterPro" id="IPR013098">
    <property type="entry name" value="Ig_I-set"/>
</dbReference>
<dbReference type="GO" id="GO:0005524">
    <property type="term" value="F:ATP binding"/>
    <property type="evidence" value="ECO:0007669"/>
    <property type="project" value="InterPro"/>
</dbReference>
<comment type="caution">
    <text evidence="5">The sequence shown here is derived from an EMBL/GenBank/DDBJ whole genome shotgun (WGS) entry which is preliminary data.</text>
</comment>
<proteinExistence type="predicted"/>
<evidence type="ECO:0000256" key="1">
    <source>
        <dbReference type="SAM" id="MobiDB-lite"/>
    </source>
</evidence>
<keyword evidence="6" id="KW-1185">Reference proteome</keyword>
<dbReference type="Pfam" id="PF00041">
    <property type="entry name" value="fn3"/>
    <property type="match status" value="1"/>
</dbReference>